<reference evidence="7" key="2">
    <citation type="submission" date="2015-07" db="EMBL/GenBank/DDBJ databases">
        <authorList>
            <person name="Noorani M."/>
        </authorList>
    </citation>
    <scope>NUCLEOTIDE SEQUENCE</scope>
    <source>
        <strain evidence="7">Yugu1</strain>
    </source>
</reference>
<evidence type="ECO:0000256" key="5">
    <source>
        <dbReference type="SAM" id="MobiDB-lite"/>
    </source>
</evidence>
<dbReference type="EMBL" id="CM003533">
    <property type="protein sequence ID" value="RCV31000.1"/>
    <property type="molecule type" value="Genomic_DNA"/>
</dbReference>
<proteinExistence type="predicted"/>
<evidence type="ECO:0000256" key="1">
    <source>
        <dbReference type="ARBA" id="ARBA00022723"/>
    </source>
</evidence>
<evidence type="ECO:0000256" key="2">
    <source>
        <dbReference type="ARBA" id="ARBA00022771"/>
    </source>
</evidence>
<dbReference type="PROSITE" id="PS51999">
    <property type="entry name" value="ZF_GRF"/>
    <property type="match status" value="1"/>
</dbReference>
<evidence type="ECO:0000313" key="7">
    <source>
        <dbReference type="EMBL" id="RCV31000.1"/>
    </source>
</evidence>
<protein>
    <recommendedName>
        <fullName evidence="6">GRF-type domain-containing protein</fullName>
    </recommendedName>
</protein>
<accession>A0A368RN24</accession>
<gene>
    <name evidence="7" type="ORF">SETIT_6G141200v2</name>
</gene>
<dbReference type="STRING" id="4555.A0A368RN24"/>
<organism evidence="7">
    <name type="scientific">Setaria italica</name>
    <name type="common">Foxtail millet</name>
    <name type="synonym">Panicum italicum</name>
    <dbReference type="NCBI Taxonomy" id="4555"/>
    <lineage>
        <taxon>Eukaryota</taxon>
        <taxon>Viridiplantae</taxon>
        <taxon>Streptophyta</taxon>
        <taxon>Embryophyta</taxon>
        <taxon>Tracheophyta</taxon>
        <taxon>Spermatophyta</taxon>
        <taxon>Magnoliopsida</taxon>
        <taxon>Liliopsida</taxon>
        <taxon>Poales</taxon>
        <taxon>Poaceae</taxon>
        <taxon>PACMAD clade</taxon>
        <taxon>Panicoideae</taxon>
        <taxon>Panicodae</taxon>
        <taxon>Paniceae</taxon>
        <taxon>Cenchrinae</taxon>
        <taxon>Setaria</taxon>
    </lineage>
</organism>
<feature type="region of interest" description="Disordered" evidence="5">
    <location>
        <begin position="1"/>
        <end position="22"/>
    </location>
</feature>
<feature type="domain" description="GRF-type" evidence="6">
    <location>
        <begin position="45"/>
        <end position="86"/>
    </location>
</feature>
<sequence>MARAASGSSSWSSASSVPDAGDDGICWSPVAYREGPLDYEPAVNCRCRKKAARWISWSILNPGRRYFTCMTCRAGGCEFWKWYDDDNTSPFVKQLAHYEEMLFQRVEGTDWRRTVAEKQELN</sequence>
<dbReference type="AlphaFoldDB" id="A0A368RN24"/>
<keyword evidence="2 4" id="KW-0863">Zinc-finger</keyword>
<keyword evidence="3" id="KW-0862">Zinc</keyword>
<evidence type="ECO:0000256" key="4">
    <source>
        <dbReference type="PROSITE-ProRule" id="PRU01343"/>
    </source>
</evidence>
<dbReference type="PANTHER" id="PTHR33248">
    <property type="entry name" value="ZINC ION-BINDING PROTEIN"/>
    <property type="match status" value="1"/>
</dbReference>
<reference evidence="7" key="1">
    <citation type="journal article" date="2012" name="Nat. Biotechnol.">
        <title>Reference genome sequence of the model plant Setaria.</title>
        <authorList>
            <person name="Bennetzen J.L."/>
            <person name="Schmutz J."/>
            <person name="Wang H."/>
            <person name="Percifield R."/>
            <person name="Hawkins J."/>
            <person name="Pontaroli A.C."/>
            <person name="Estep M."/>
            <person name="Feng L."/>
            <person name="Vaughn J.N."/>
            <person name="Grimwood J."/>
            <person name="Jenkins J."/>
            <person name="Barry K."/>
            <person name="Lindquist E."/>
            <person name="Hellsten U."/>
            <person name="Deshpande S."/>
            <person name="Wang X."/>
            <person name="Wu X."/>
            <person name="Mitros T."/>
            <person name="Triplett J."/>
            <person name="Yang X."/>
            <person name="Ye C.Y."/>
            <person name="Mauro-Herrera M."/>
            <person name="Wang L."/>
            <person name="Li P."/>
            <person name="Sharma M."/>
            <person name="Sharma R."/>
            <person name="Ronald P.C."/>
            <person name="Panaud O."/>
            <person name="Kellogg E.A."/>
            <person name="Brutnell T.P."/>
            <person name="Doust A.N."/>
            <person name="Tuskan G.A."/>
            <person name="Rokhsar D."/>
            <person name="Devos K.M."/>
        </authorList>
    </citation>
    <scope>NUCLEOTIDE SEQUENCE [LARGE SCALE GENOMIC DNA]</scope>
    <source>
        <strain evidence="7">Yugu1</strain>
    </source>
</reference>
<evidence type="ECO:0000259" key="6">
    <source>
        <dbReference type="PROSITE" id="PS51999"/>
    </source>
</evidence>
<evidence type="ECO:0000256" key="3">
    <source>
        <dbReference type="ARBA" id="ARBA00022833"/>
    </source>
</evidence>
<name>A0A368RN24_SETIT</name>
<keyword evidence="1" id="KW-0479">Metal-binding</keyword>
<dbReference type="OrthoDB" id="691490at2759"/>
<feature type="compositionally biased region" description="Low complexity" evidence="5">
    <location>
        <begin position="1"/>
        <end position="16"/>
    </location>
</feature>
<dbReference type="GO" id="GO:0008270">
    <property type="term" value="F:zinc ion binding"/>
    <property type="evidence" value="ECO:0007669"/>
    <property type="project" value="UniProtKB-KW"/>
</dbReference>
<dbReference type="InterPro" id="IPR010666">
    <property type="entry name" value="Znf_GRF"/>
</dbReference>